<dbReference type="PANTHER" id="PTHR31956:SF1">
    <property type="entry name" value="NON-SPECIFIC PHOSPHOLIPASE C1"/>
    <property type="match status" value="1"/>
</dbReference>
<gene>
    <name evidence="2" type="ORF">SYV04_31865</name>
</gene>
<name>A0ABU5HDZ6_9BACT</name>
<organism evidence="2 3">
    <name type="scientific">Hyalangium rubrum</name>
    <dbReference type="NCBI Taxonomy" id="3103134"/>
    <lineage>
        <taxon>Bacteria</taxon>
        <taxon>Pseudomonadati</taxon>
        <taxon>Myxococcota</taxon>
        <taxon>Myxococcia</taxon>
        <taxon>Myxococcales</taxon>
        <taxon>Cystobacterineae</taxon>
        <taxon>Archangiaceae</taxon>
        <taxon>Hyalangium</taxon>
    </lineage>
</organism>
<keyword evidence="1" id="KW-0378">Hydrolase</keyword>
<proteinExistence type="predicted"/>
<dbReference type="InterPro" id="IPR017850">
    <property type="entry name" value="Alkaline_phosphatase_core_sf"/>
</dbReference>
<evidence type="ECO:0000313" key="2">
    <source>
        <dbReference type="EMBL" id="MDY7231028.1"/>
    </source>
</evidence>
<evidence type="ECO:0000313" key="3">
    <source>
        <dbReference type="Proteomes" id="UP001291309"/>
    </source>
</evidence>
<protein>
    <submittedName>
        <fullName evidence="2">Alkaline phosphatase family protein</fullName>
    </submittedName>
</protein>
<dbReference type="PANTHER" id="PTHR31956">
    <property type="entry name" value="NON-SPECIFIC PHOSPHOLIPASE C4-RELATED"/>
    <property type="match status" value="1"/>
</dbReference>
<dbReference type="EMBL" id="JAXIVS010000013">
    <property type="protein sequence ID" value="MDY7231028.1"/>
    <property type="molecule type" value="Genomic_DNA"/>
</dbReference>
<dbReference type="RefSeq" id="WP_321549739.1">
    <property type="nucleotide sequence ID" value="NZ_JAXIVS010000013.1"/>
</dbReference>
<keyword evidence="3" id="KW-1185">Reference proteome</keyword>
<dbReference type="InterPro" id="IPR007312">
    <property type="entry name" value="Phosphoesterase"/>
</dbReference>
<dbReference type="Gene3D" id="3.40.720.10">
    <property type="entry name" value="Alkaline Phosphatase, subunit A"/>
    <property type="match status" value="2"/>
</dbReference>
<reference evidence="2 3" key="1">
    <citation type="submission" date="2023-12" db="EMBL/GenBank/DDBJ databases">
        <title>the genome sequence of Hyalangium sp. s54d21.</title>
        <authorList>
            <person name="Zhang X."/>
        </authorList>
    </citation>
    <scope>NUCLEOTIDE SEQUENCE [LARGE SCALE GENOMIC DNA]</scope>
    <source>
        <strain evidence="3">s54d21</strain>
    </source>
</reference>
<dbReference type="Proteomes" id="UP001291309">
    <property type="component" value="Unassembled WGS sequence"/>
</dbReference>
<sequence>MPANPQSVSTLIIVMLENRSFDHMLGYRSLPAYRQPGRPVVDGIQVGADGRTLPAFQFKNIDCRPYPLSNPNFPPKDPPHNRASFRRQLGTFDPALNRYPMDGFVPEYARAHQNDSHWGRPEHTRMVMGYFTPDEVHTAHFFADNFAISDRWFQPVPAGTQANRMMALSGFSRVEDNGLVLPDHELVYDFCNRNKVRWRVYSDGAFPFTFLVKSWQLPILTQHTHFRSFSRFGFDWAHESNTSAPSIIYIEPGYEDAMDPDPTDDHPPVTVARAQRFLARIYSALLLNLERWSRTLLVITYDESGGFFDHVSPPRIATQPPTGVRYAPYESLGPRVPLFVVSPLVDAGQVLRPAHAEAFDHTSILKFIGERWGRTAQSRRYSDVVAARPVGSLTECITRDQPRTDVPVIAPSASPGALSPAFAEAVNSAMRDFGTRALGKELPQLWLSA</sequence>
<evidence type="ECO:0000256" key="1">
    <source>
        <dbReference type="ARBA" id="ARBA00022801"/>
    </source>
</evidence>
<dbReference type="Pfam" id="PF04185">
    <property type="entry name" value="Phosphoesterase"/>
    <property type="match status" value="1"/>
</dbReference>
<comment type="caution">
    <text evidence="2">The sequence shown here is derived from an EMBL/GenBank/DDBJ whole genome shotgun (WGS) entry which is preliminary data.</text>
</comment>
<accession>A0ABU5HDZ6</accession>